<feature type="region of interest" description="Disordered" evidence="4">
    <location>
        <begin position="14"/>
        <end position="70"/>
    </location>
</feature>
<evidence type="ECO:0000256" key="2">
    <source>
        <dbReference type="ARBA" id="ARBA00023015"/>
    </source>
</evidence>
<keyword evidence="5" id="KW-1185">Reference proteome</keyword>
<feature type="compositionally biased region" description="Polar residues" evidence="4">
    <location>
        <begin position="167"/>
        <end position="178"/>
    </location>
</feature>
<dbReference type="PANTHER" id="PTHR33388:SF18">
    <property type="entry name" value="PROTEIN SPEAR1"/>
    <property type="match status" value="1"/>
</dbReference>
<evidence type="ECO:0000256" key="3">
    <source>
        <dbReference type="ARBA" id="ARBA00023163"/>
    </source>
</evidence>
<feature type="compositionally biased region" description="Low complexity" evidence="4">
    <location>
        <begin position="87"/>
        <end position="100"/>
    </location>
</feature>
<evidence type="ECO:0000313" key="5">
    <source>
        <dbReference type="Proteomes" id="UP000827889"/>
    </source>
</evidence>
<proteinExistence type="predicted"/>
<evidence type="ECO:0000313" key="6">
    <source>
        <dbReference type="RefSeq" id="XP_048133900.1"/>
    </source>
</evidence>
<reference evidence="6" key="1">
    <citation type="submission" date="2025-08" db="UniProtKB">
        <authorList>
            <consortium name="RefSeq"/>
        </authorList>
    </citation>
    <scope>IDENTIFICATION</scope>
    <source>
        <tissue evidence="6">Leaf</tissue>
    </source>
</reference>
<feature type="region of interest" description="Disordered" evidence="4">
    <location>
        <begin position="85"/>
        <end position="112"/>
    </location>
</feature>
<dbReference type="Proteomes" id="UP000827889">
    <property type="component" value="Chromosome 4"/>
</dbReference>
<keyword evidence="3" id="KW-0804">Transcription</keyword>
<evidence type="ECO:0000256" key="4">
    <source>
        <dbReference type="SAM" id="MobiDB-lite"/>
    </source>
</evidence>
<protein>
    <submittedName>
        <fullName evidence="6">Protein SPEAR1 isoform X1</fullName>
    </submittedName>
</protein>
<name>A0ABM3HBC3_9MYRT</name>
<keyword evidence="2" id="KW-0805">Transcription regulation</keyword>
<dbReference type="PANTHER" id="PTHR33388">
    <property type="entry name" value="OS01G0212500 PROTEIN"/>
    <property type="match status" value="1"/>
</dbReference>
<feature type="region of interest" description="Disordered" evidence="4">
    <location>
        <begin position="202"/>
        <end position="240"/>
    </location>
</feature>
<keyword evidence="1" id="KW-0678">Repressor</keyword>
<sequence>MIELHWFGSLRLSGVAKKKKKKMTKRRRKEMGSSFFGDPNMRGASSSSSNSTRKSKKSNSDKPKQPQRGLGVAQLEKIRLHGQMGCPSFLPNSSLPNPYQHPHPHPHQPSTFTQEDLRMQNAYSSIPSSSFSYSSSSSPSASYGFNPHLMMGLSDYERANIRYDDSQPTNTASWNAGSGISEIPQYGQHPNMTRHLLNLHVEDSQEKKNKKHRSSSIGSSSQNSEPNDNQEVDLELRLSL</sequence>
<feature type="compositionally biased region" description="Low complexity" evidence="4">
    <location>
        <begin position="215"/>
        <end position="224"/>
    </location>
</feature>
<feature type="region of interest" description="Disordered" evidence="4">
    <location>
        <begin position="167"/>
        <end position="188"/>
    </location>
</feature>
<organism evidence="5 6">
    <name type="scientific">Rhodamnia argentea</name>
    <dbReference type="NCBI Taxonomy" id="178133"/>
    <lineage>
        <taxon>Eukaryota</taxon>
        <taxon>Viridiplantae</taxon>
        <taxon>Streptophyta</taxon>
        <taxon>Embryophyta</taxon>
        <taxon>Tracheophyta</taxon>
        <taxon>Spermatophyta</taxon>
        <taxon>Magnoliopsida</taxon>
        <taxon>eudicotyledons</taxon>
        <taxon>Gunneridae</taxon>
        <taxon>Pentapetalae</taxon>
        <taxon>rosids</taxon>
        <taxon>malvids</taxon>
        <taxon>Myrtales</taxon>
        <taxon>Myrtaceae</taxon>
        <taxon>Myrtoideae</taxon>
        <taxon>Myrteae</taxon>
        <taxon>Australasian group</taxon>
        <taxon>Rhodamnia</taxon>
    </lineage>
</organism>
<dbReference type="RefSeq" id="XP_048133900.1">
    <property type="nucleotide sequence ID" value="XM_048277943.1"/>
</dbReference>
<dbReference type="InterPro" id="IPR040356">
    <property type="entry name" value="SPEAR"/>
</dbReference>
<feature type="compositionally biased region" description="Basic residues" evidence="4">
    <location>
        <begin position="16"/>
        <end position="29"/>
    </location>
</feature>
<evidence type="ECO:0000256" key="1">
    <source>
        <dbReference type="ARBA" id="ARBA00022491"/>
    </source>
</evidence>
<gene>
    <name evidence="6" type="primary">LOC115740594</name>
</gene>
<accession>A0ABM3HBC3</accession>
<dbReference type="GeneID" id="115740594"/>